<proteinExistence type="predicted"/>
<evidence type="ECO:0000313" key="3">
    <source>
        <dbReference type="EMBL" id="CDJ30777.1"/>
    </source>
</evidence>
<dbReference type="Proteomes" id="UP000030744">
    <property type="component" value="Unassembled WGS sequence"/>
</dbReference>
<feature type="signal peptide" evidence="2">
    <location>
        <begin position="1"/>
        <end position="20"/>
    </location>
</feature>
<feature type="transmembrane region" description="Helical" evidence="1">
    <location>
        <begin position="232"/>
        <end position="255"/>
    </location>
</feature>
<organism evidence="3 4">
    <name type="scientific">Eimeria mitis</name>
    <dbReference type="NCBI Taxonomy" id="44415"/>
    <lineage>
        <taxon>Eukaryota</taxon>
        <taxon>Sar</taxon>
        <taxon>Alveolata</taxon>
        <taxon>Apicomplexa</taxon>
        <taxon>Conoidasida</taxon>
        <taxon>Coccidia</taxon>
        <taxon>Eucoccidiorida</taxon>
        <taxon>Eimeriorina</taxon>
        <taxon>Eimeriidae</taxon>
        <taxon>Eimeria</taxon>
    </lineage>
</organism>
<dbReference type="EMBL" id="HG682767">
    <property type="protein sequence ID" value="CDJ30777.1"/>
    <property type="molecule type" value="Genomic_DNA"/>
</dbReference>
<sequence>MRSLCGVALAAALICAEVEGGMLDMDALSTVDRRGQQADVTYPGFPHSTSPLTVTFGADDLRHHDSTLPYFPVGSAGYGERASTPQREPDVKLTSEKTAEEANEALQRVDPALAIRHIAGIKTILLSTVFFCLSLLGGMRVPDDFGFDGEYGLDGGSSIRFKTTRSLLFGLVGIGTGLLVLGLAELLQSFRKINAGNLSENPRPRLRGFTVFLAMCFVIGAFRHTLARNPELLSFLYGVETAGIGLFIATVIQLLDYTLKYTTPSASSKKPNVAADATAPPNIASTSYLQTNPAGHT</sequence>
<name>U6K372_9EIME</name>
<accession>U6K372</accession>
<keyword evidence="1" id="KW-0812">Transmembrane</keyword>
<feature type="transmembrane region" description="Helical" evidence="1">
    <location>
        <begin position="167"/>
        <end position="187"/>
    </location>
</feature>
<evidence type="ECO:0000313" key="4">
    <source>
        <dbReference type="Proteomes" id="UP000030744"/>
    </source>
</evidence>
<protein>
    <submittedName>
        <fullName evidence="3">Uncharacterized protein</fullName>
    </submittedName>
</protein>
<keyword evidence="2" id="KW-0732">Signal</keyword>
<gene>
    <name evidence="3" type="ORF">EMH_0041900</name>
</gene>
<reference evidence="3" key="1">
    <citation type="submission" date="2013-10" db="EMBL/GenBank/DDBJ databases">
        <title>Genomic analysis of the causative agents of coccidiosis in chickens.</title>
        <authorList>
            <person name="Reid A.J."/>
            <person name="Blake D."/>
            <person name="Billington K."/>
            <person name="Browne H."/>
            <person name="Dunn M."/>
            <person name="Hung S."/>
            <person name="Kawahara F."/>
            <person name="Miranda-Saavedra D."/>
            <person name="Mourier T."/>
            <person name="Nagra H."/>
            <person name="Otto T.D."/>
            <person name="Rawlings N."/>
            <person name="Sanchez A."/>
            <person name="Sanders M."/>
            <person name="Subramaniam C."/>
            <person name="Tay Y."/>
            <person name="Dear P."/>
            <person name="Doerig C."/>
            <person name="Gruber A."/>
            <person name="Parkinson J."/>
            <person name="Shirley M."/>
            <person name="Wan K.L."/>
            <person name="Berriman M."/>
            <person name="Tomley F."/>
            <person name="Pain A."/>
        </authorList>
    </citation>
    <scope>NUCLEOTIDE SEQUENCE [LARGE SCALE GENOMIC DNA]</scope>
    <source>
        <strain evidence="3">Houghton</strain>
    </source>
</reference>
<dbReference type="AlphaFoldDB" id="U6K372"/>
<feature type="transmembrane region" description="Helical" evidence="1">
    <location>
        <begin position="208"/>
        <end position="226"/>
    </location>
</feature>
<evidence type="ECO:0000256" key="2">
    <source>
        <dbReference type="SAM" id="SignalP"/>
    </source>
</evidence>
<dbReference type="RefSeq" id="XP_013353342.1">
    <property type="nucleotide sequence ID" value="XM_013497888.1"/>
</dbReference>
<keyword evidence="4" id="KW-1185">Reference proteome</keyword>
<dbReference type="VEuPathDB" id="ToxoDB:EMH_0041900"/>
<dbReference type="GeneID" id="25378912"/>
<feature type="chain" id="PRO_5004672897" evidence="2">
    <location>
        <begin position="21"/>
        <end position="297"/>
    </location>
</feature>
<keyword evidence="1" id="KW-1133">Transmembrane helix</keyword>
<evidence type="ECO:0000256" key="1">
    <source>
        <dbReference type="SAM" id="Phobius"/>
    </source>
</evidence>
<keyword evidence="1" id="KW-0472">Membrane</keyword>
<reference evidence="3" key="2">
    <citation type="submission" date="2013-10" db="EMBL/GenBank/DDBJ databases">
        <authorList>
            <person name="Aslett M."/>
        </authorList>
    </citation>
    <scope>NUCLEOTIDE SEQUENCE [LARGE SCALE GENOMIC DNA]</scope>
    <source>
        <strain evidence="3">Houghton</strain>
    </source>
</reference>